<gene>
    <name evidence="2" type="ORF">AX774_g6130</name>
</gene>
<name>A0A1R1PHH8_ZANCU</name>
<keyword evidence="1" id="KW-0812">Transmembrane</keyword>
<feature type="transmembrane region" description="Helical" evidence="1">
    <location>
        <begin position="49"/>
        <end position="70"/>
    </location>
</feature>
<keyword evidence="1" id="KW-0472">Membrane</keyword>
<keyword evidence="3" id="KW-1185">Reference proteome</keyword>
<proteinExistence type="predicted"/>
<evidence type="ECO:0000313" key="3">
    <source>
        <dbReference type="Proteomes" id="UP000188320"/>
    </source>
</evidence>
<accession>A0A1R1PHH8</accession>
<comment type="caution">
    <text evidence="2">The sequence shown here is derived from an EMBL/GenBank/DDBJ whole genome shotgun (WGS) entry which is preliminary data.</text>
</comment>
<keyword evidence="1" id="KW-1133">Transmembrane helix</keyword>
<protein>
    <submittedName>
        <fullName evidence="2">Uncharacterized protein</fullName>
    </submittedName>
</protein>
<sequence length="103" mass="11298">MFTPAPTSRHNLPVHLPTARMCIVMTSSSGADVNVNGCHSFTDTSGQLTNTYCPATCFFFAFICISTTLFGKYMTAGPKMYFHVDPLLLQYGGVSVLYMQNDP</sequence>
<dbReference type="Proteomes" id="UP000188320">
    <property type="component" value="Unassembled WGS sequence"/>
</dbReference>
<organism evidence="2 3">
    <name type="scientific">Zancudomyces culisetae</name>
    <name type="common">Gut fungus</name>
    <name type="synonym">Smittium culisetae</name>
    <dbReference type="NCBI Taxonomy" id="1213189"/>
    <lineage>
        <taxon>Eukaryota</taxon>
        <taxon>Fungi</taxon>
        <taxon>Fungi incertae sedis</taxon>
        <taxon>Zoopagomycota</taxon>
        <taxon>Kickxellomycotina</taxon>
        <taxon>Harpellomycetes</taxon>
        <taxon>Harpellales</taxon>
        <taxon>Legeriomycetaceae</taxon>
        <taxon>Zancudomyces</taxon>
    </lineage>
</organism>
<evidence type="ECO:0000256" key="1">
    <source>
        <dbReference type="SAM" id="Phobius"/>
    </source>
</evidence>
<dbReference type="EMBL" id="LSSK01001192">
    <property type="protein sequence ID" value="OMH80431.1"/>
    <property type="molecule type" value="Genomic_DNA"/>
</dbReference>
<dbReference type="AlphaFoldDB" id="A0A1R1PHH8"/>
<reference evidence="3" key="1">
    <citation type="submission" date="2017-01" db="EMBL/GenBank/DDBJ databases">
        <authorList>
            <person name="Wang Y."/>
            <person name="White M."/>
            <person name="Kvist S."/>
            <person name="Moncalvo J.-M."/>
        </authorList>
    </citation>
    <scope>NUCLEOTIDE SEQUENCE [LARGE SCALE GENOMIC DNA]</scope>
    <source>
        <strain evidence="3">COL-18-3</strain>
    </source>
</reference>
<evidence type="ECO:0000313" key="2">
    <source>
        <dbReference type="EMBL" id="OMH80431.1"/>
    </source>
</evidence>